<evidence type="ECO:0000313" key="3">
    <source>
        <dbReference type="Proteomes" id="UP000054653"/>
    </source>
</evidence>
<protein>
    <recommendedName>
        <fullName evidence="4">Transmembrane protein</fullName>
    </recommendedName>
</protein>
<dbReference type="EMBL" id="JYDI01000018">
    <property type="protein sequence ID" value="KRY58736.1"/>
    <property type="molecule type" value="Genomic_DNA"/>
</dbReference>
<evidence type="ECO:0000313" key="2">
    <source>
        <dbReference type="EMBL" id="KRY58736.1"/>
    </source>
</evidence>
<reference evidence="2 3" key="1">
    <citation type="submission" date="2015-01" db="EMBL/GenBank/DDBJ databases">
        <title>Evolution of Trichinella species and genotypes.</title>
        <authorList>
            <person name="Korhonen P.K."/>
            <person name="Edoardo P."/>
            <person name="Giuseppe L.R."/>
            <person name="Gasser R.B."/>
        </authorList>
    </citation>
    <scope>NUCLEOTIDE SEQUENCE [LARGE SCALE GENOMIC DNA]</scope>
    <source>
        <strain evidence="2">ISS120</strain>
    </source>
</reference>
<feature type="transmembrane region" description="Helical" evidence="1">
    <location>
        <begin position="42"/>
        <end position="65"/>
    </location>
</feature>
<keyword evidence="1" id="KW-0472">Membrane</keyword>
<dbReference type="AlphaFoldDB" id="A0A0V1DAV6"/>
<accession>A0A0V1DAV6</accession>
<sequence length="148" mass="17386">MVEYPTDFTWNGNDALVALTLSSLRIWYAKYTEFINPLVDPLYLVLFWLNAKILAAVVFHIFLEMVTEFSCHLARSYLPLVLRSCLSYIFLIYLIFFQTDQSLSFISWLRGFSLIVTEMSLTESVLVNKSKCHLRTLKIQDHFHVHNR</sequence>
<evidence type="ECO:0000256" key="1">
    <source>
        <dbReference type="SAM" id="Phobius"/>
    </source>
</evidence>
<keyword evidence="1" id="KW-1133">Transmembrane helix</keyword>
<feature type="transmembrane region" description="Helical" evidence="1">
    <location>
        <begin position="77"/>
        <end position="96"/>
    </location>
</feature>
<dbReference type="Proteomes" id="UP000054653">
    <property type="component" value="Unassembled WGS sequence"/>
</dbReference>
<keyword evidence="3" id="KW-1185">Reference proteome</keyword>
<gene>
    <name evidence="2" type="ORF">T03_15320</name>
</gene>
<proteinExistence type="predicted"/>
<comment type="caution">
    <text evidence="2">The sequence shown here is derived from an EMBL/GenBank/DDBJ whole genome shotgun (WGS) entry which is preliminary data.</text>
</comment>
<evidence type="ECO:0008006" key="4">
    <source>
        <dbReference type="Google" id="ProtNLM"/>
    </source>
</evidence>
<name>A0A0V1DAV6_TRIBR</name>
<keyword evidence="1" id="KW-0812">Transmembrane</keyword>
<organism evidence="2 3">
    <name type="scientific">Trichinella britovi</name>
    <name type="common">Parasitic roundworm</name>
    <dbReference type="NCBI Taxonomy" id="45882"/>
    <lineage>
        <taxon>Eukaryota</taxon>
        <taxon>Metazoa</taxon>
        <taxon>Ecdysozoa</taxon>
        <taxon>Nematoda</taxon>
        <taxon>Enoplea</taxon>
        <taxon>Dorylaimia</taxon>
        <taxon>Trichinellida</taxon>
        <taxon>Trichinellidae</taxon>
        <taxon>Trichinella</taxon>
    </lineage>
</organism>